<evidence type="ECO:0000256" key="1">
    <source>
        <dbReference type="SAM" id="MobiDB-lite"/>
    </source>
</evidence>
<organism evidence="3 4">
    <name type="scientific">Chlamydia suis</name>
    <dbReference type="NCBI Taxonomy" id="83559"/>
    <lineage>
        <taxon>Bacteria</taxon>
        <taxon>Pseudomonadati</taxon>
        <taxon>Chlamydiota</taxon>
        <taxon>Chlamydiia</taxon>
        <taxon>Chlamydiales</taxon>
        <taxon>Chlamydiaceae</taxon>
        <taxon>Chlamydia/Chlamydophila group</taxon>
        <taxon>Chlamydia</taxon>
    </lineage>
</organism>
<feature type="compositionally biased region" description="Polar residues" evidence="1">
    <location>
        <begin position="552"/>
        <end position="567"/>
    </location>
</feature>
<evidence type="ECO:0000313" key="3">
    <source>
        <dbReference type="EMBL" id="QHP83672.1"/>
    </source>
</evidence>
<evidence type="ECO:0000259" key="2">
    <source>
        <dbReference type="Pfam" id="PF07577"/>
    </source>
</evidence>
<evidence type="ECO:0000313" key="4">
    <source>
        <dbReference type="Proteomes" id="UP000512184"/>
    </source>
</evidence>
<feature type="compositionally biased region" description="Low complexity" evidence="1">
    <location>
        <begin position="392"/>
        <end position="433"/>
    </location>
</feature>
<proteinExistence type="predicted"/>
<feature type="compositionally biased region" description="Polar residues" evidence="1">
    <location>
        <begin position="142"/>
        <end position="157"/>
    </location>
</feature>
<dbReference type="PANTHER" id="PTHR36975">
    <property type="match status" value="1"/>
</dbReference>
<dbReference type="PANTHER" id="PTHR36975:SF5">
    <property type="entry name" value="TRANSLOCATED ACTIN-RECRUITING PHOSPHOPROTEIN"/>
    <property type="match status" value="1"/>
</dbReference>
<feature type="compositionally biased region" description="Low complexity" evidence="1">
    <location>
        <begin position="361"/>
        <end position="374"/>
    </location>
</feature>
<feature type="compositionally biased region" description="Polar residues" evidence="1">
    <location>
        <begin position="1"/>
        <end position="13"/>
    </location>
</feature>
<feature type="domain" description="DUF1547" evidence="2">
    <location>
        <begin position="502"/>
        <end position="554"/>
    </location>
</feature>
<dbReference type="EMBL" id="CP035278">
    <property type="protein sequence ID" value="QHP83672.1"/>
    <property type="molecule type" value="Genomic_DNA"/>
</dbReference>
<sequence length="747" mass="76592">MTTPISNTGPNIPTVTVSTTTASSGSLGTSSVSTTSTNSTAVSTSTKTSSLAETVIPTSGEQIQASTGSNTPITASVSTESPSQTASASANKAAASASRNFGTSESSDSSKTNASSSNNVESSNTEYESGLSTDDDGSSSSAEVSHSTPSDTAQTGKASGDGAAVRQLRSSTYTTSPRNENVLEPGPEGLPNMSLPSYNPTDRNSLLNFLADPNVKGRMLEHSGHLVFIDTNRSSFIFVPNGNWEQVCSMKVQNGKNKQDLGLKDLEDMCAKFCTGYAKFSSDWNGRVEPLVASKAGVASGGNLPDKVIINNKFRTCVAYGPWNPKESGSNYTPSAWRRGHQVNFGPIFDGVAPFNKINWGSSSGPGDDGISFSNETSEPFATPPSSPSPTPVINVNVNVGGTNVNIGDTNVSGSSGSSTPTASKSVDMSTDTSDLDTSDIDTTDQTNSLNADIDDVSDADSGIGDDSVSDTESTDGDNSGKTTSASGKPTSSIEGGAEGPDILAAVRKHLDKVYPGENGGSTEGPLPANQTLGKVISDMEHTGTAQETVVSSPYQGTGKAPTNITGTNSPLPPVPTKPTTKTPRTDNNAPASSVMARHSILPTGKPGSGGLTLEELLPRVRAHLDESFSESGELISKDGPQLGSIVDNFRKETGSGGIIAYVENVPGNKGTASPLTGGDSGKKALDAARETAQALGAVAGKLNFALQAQKLENITKDEGPTTVGKNLFEAAAATTKALGSLIDNIG</sequence>
<dbReference type="Proteomes" id="UP000512184">
    <property type="component" value="Chromosome"/>
</dbReference>
<reference evidence="3" key="1">
    <citation type="submission" date="2019-01" db="EMBL/GenBank/DDBJ databases">
        <title>Whole genome sequencing and annotation enables comparative genome analysis that reveals unique features of the Chlamydia suis R19 Genome.</title>
        <authorList>
            <person name="Dimond Z.E."/>
        </authorList>
    </citation>
    <scope>NUCLEOTIDE SEQUENCE [LARGE SCALE GENOMIC DNA]</scope>
    <source>
        <strain evidence="3">R19</strain>
    </source>
</reference>
<feature type="compositionally biased region" description="Polar residues" evidence="1">
    <location>
        <begin position="56"/>
        <end position="85"/>
    </location>
</feature>
<feature type="region of interest" description="Disordered" evidence="1">
    <location>
        <begin position="1"/>
        <end position="198"/>
    </location>
</feature>
<feature type="compositionally biased region" description="Low complexity" evidence="1">
    <location>
        <begin position="14"/>
        <end position="51"/>
    </location>
</feature>
<dbReference type="Pfam" id="PF07577">
    <property type="entry name" value="DUF1547"/>
    <property type="match status" value="2"/>
</dbReference>
<feature type="domain" description="DUF1547" evidence="2">
    <location>
        <begin position="616"/>
        <end position="673"/>
    </location>
</feature>
<dbReference type="InterPro" id="IPR053108">
    <property type="entry name" value="Chlamydial_TARP"/>
</dbReference>
<feature type="compositionally biased region" description="Low complexity" evidence="1">
    <location>
        <begin position="86"/>
        <end position="132"/>
    </location>
</feature>
<feature type="region of interest" description="Disordered" evidence="1">
    <location>
        <begin position="552"/>
        <end position="610"/>
    </location>
</feature>
<feature type="compositionally biased region" description="Polar residues" evidence="1">
    <location>
        <begin position="168"/>
        <end position="179"/>
    </location>
</feature>
<dbReference type="RefSeq" id="WP_181389147.1">
    <property type="nucleotide sequence ID" value="NZ_CP035278.1"/>
</dbReference>
<dbReference type="InterPro" id="IPR011443">
    <property type="entry name" value="DUF1547"/>
</dbReference>
<accession>A0ABX6IUS9</accession>
<gene>
    <name evidence="3" type="primary">tarP</name>
    <name evidence="3" type="ORF">Chls_797</name>
</gene>
<protein>
    <submittedName>
        <fullName evidence="3">Translocated actin-recruiting phosphoprotein</fullName>
    </submittedName>
</protein>
<feature type="compositionally biased region" description="Polar residues" evidence="1">
    <location>
        <begin position="477"/>
        <end position="494"/>
    </location>
</feature>
<feature type="compositionally biased region" description="Acidic residues" evidence="1">
    <location>
        <begin position="434"/>
        <end position="443"/>
    </location>
</feature>
<name>A0ABX6IUS9_9CHLA</name>
<dbReference type="NCBIfam" id="NF033567">
    <property type="entry name" value="act_recrut_TARP"/>
    <property type="match status" value="1"/>
</dbReference>
<keyword evidence="4" id="KW-1185">Reference proteome</keyword>
<feature type="region of interest" description="Disordered" evidence="1">
    <location>
        <begin position="360"/>
        <end position="499"/>
    </location>
</feature>
<feature type="compositionally biased region" description="Pro residues" evidence="1">
    <location>
        <begin position="382"/>
        <end position="391"/>
    </location>
</feature>